<evidence type="ECO:0000313" key="1">
    <source>
        <dbReference type="EMBL" id="CAH7686647.1"/>
    </source>
</evidence>
<dbReference type="EMBL" id="CALTRL010005807">
    <property type="protein sequence ID" value="CAH7686647.1"/>
    <property type="molecule type" value="Genomic_DNA"/>
</dbReference>
<accession>A0AAV0BJ04</accession>
<evidence type="ECO:0000313" key="2">
    <source>
        <dbReference type="Proteomes" id="UP001153365"/>
    </source>
</evidence>
<organism evidence="1 2">
    <name type="scientific">Phakopsora pachyrhizi</name>
    <name type="common">Asian soybean rust disease fungus</name>
    <dbReference type="NCBI Taxonomy" id="170000"/>
    <lineage>
        <taxon>Eukaryota</taxon>
        <taxon>Fungi</taxon>
        <taxon>Dikarya</taxon>
        <taxon>Basidiomycota</taxon>
        <taxon>Pucciniomycotina</taxon>
        <taxon>Pucciniomycetes</taxon>
        <taxon>Pucciniales</taxon>
        <taxon>Phakopsoraceae</taxon>
        <taxon>Phakopsora</taxon>
    </lineage>
</organism>
<gene>
    <name evidence="1" type="ORF">PPACK8108_LOCUS21327</name>
</gene>
<comment type="caution">
    <text evidence="1">The sequence shown here is derived from an EMBL/GenBank/DDBJ whole genome shotgun (WGS) entry which is preliminary data.</text>
</comment>
<protein>
    <submittedName>
        <fullName evidence="1">Expressed protein</fullName>
    </submittedName>
</protein>
<proteinExistence type="predicted"/>
<dbReference type="Proteomes" id="UP001153365">
    <property type="component" value="Unassembled WGS sequence"/>
</dbReference>
<reference evidence="1" key="1">
    <citation type="submission" date="2022-06" db="EMBL/GenBank/DDBJ databases">
        <authorList>
            <consortium name="SYNGENTA / RWTH Aachen University"/>
        </authorList>
    </citation>
    <scope>NUCLEOTIDE SEQUENCE</scope>
</reference>
<dbReference type="AlphaFoldDB" id="A0AAV0BJ04"/>
<keyword evidence="2" id="KW-1185">Reference proteome</keyword>
<sequence length="766" mass="87927">MNYRDGGKIRKFLIIMGTFKGLQGSLSSGKGLVSGNDQSKTHLAYLPESSSSGLRSEDNFLLENLKNSIRYHPTSTSNPSHSPTNGFMSFDLEKSVEALESIRGIPNKFDQLVNNKNSAVVNHSNLFDYQSIPASSSNLASNSIDYTSLLNNYYSDSYYQPVPLSDITSYSQQSFHPEIYPPWPVFNQPELGTYLTVNYPYPPSEQHNNLLSNFHSPFDNQPIIDYSSQFHFPESNVISNLPIHSHENFFSGLDNSYDLQAQYHFSENIWNFENFHSPYTVTTINSNKPIHTGTATSVNIEPIIDHSETLVENGPRIELSTKNQVSKKRKVLEVVGSNNVFKSKTKKQSIDKVGLISFPKDTDIGPSSGNQAFQKDIGEVASPQGVTTKNPKRRKTVKVDKFNEKLTELLTNRLKEPIEDFKAFTEDLKETIITLDSLGFTKTNQNKKFERVFAEKCGVPVLKQDSLESSKLGELLRQDSLPIRRSFIENLKSSCQDSNGKDGKERFKEFFEYIELHIDRFNQGGSFYITNDQLENFLAEKSKYFLNPQLLRGPSIIPPLNLYSWWRVFKGRIGKASLEDIFKSDSVIFTERKISEYLTARNTPESLRKIRAMVISKFQIRNYFLIYSTLINKIFCESVKDVEQNFLKRQGQAIEFFESFWKICSIDRDGTFLIGEDKLRSIGNFDEVHLTQKNCLTDIKDFFNQTNYHELNTARQFKVMWSLINLWLIYYRSDLFIKTLSFGHQDRNFAFLVSSLLKFITINNSK</sequence>
<name>A0AAV0BJ04_PHAPC</name>